<dbReference type="Gene3D" id="2.40.160.20">
    <property type="match status" value="1"/>
</dbReference>
<dbReference type="InterPro" id="IPR011250">
    <property type="entry name" value="OMP/PagP_B-barrel"/>
</dbReference>
<accession>A0A7Y9PDW2</accession>
<evidence type="ECO:0000313" key="2">
    <source>
        <dbReference type="Proteomes" id="UP000589520"/>
    </source>
</evidence>
<dbReference type="AlphaFoldDB" id="A0A7Y9PDW2"/>
<evidence type="ECO:0000313" key="1">
    <source>
        <dbReference type="EMBL" id="NYF78128.1"/>
    </source>
</evidence>
<name>A0A7Y9PDW2_9BACT</name>
<protein>
    <recommendedName>
        <fullName evidence="3">Outer membrane protein beta-barrel domain-containing protein</fullName>
    </recommendedName>
</protein>
<sequence>MGAANASAQAKKTATRSVDLSAFAGFTYENAAYDSPSNIGLTFGADYTQFIKRLRGLIIPSFELRGTFTPGSTDSEKTVEGGLKLATTFKRLHPYGDFLYGGGIITFPVPANAPPTYRRRDSSETPVYGGGITYDVRPNWSAMVDFQQQNWNFHSKPPAAPDLLTPQLLTFGIVYHIPFKAYKTY</sequence>
<dbReference type="EMBL" id="JACCCW010000001">
    <property type="protein sequence ID" value="NYF78128.1"/>
    <property type="molecule type" value="Genomic_DNA"/>
</dbReference>
<dbReference type="Proteomes" id="UP000589520">
    <property type="component" value="Unassembled WGS sequence"/>
</dbReference>
<keyword evidence="2" id="KW-1185">Reference proteome</keyword>
<comment type="caution">
    <text evidence="1">The sequence shown here is derived from an EMBL/GenBank/DDBJ whole genome shotgun (WGS) entry which is preliminary data.</text>
</comment>
<evidence type="ECO:0008006" key="3">
    <source>
        <dbReference type="Google" id="ProtNLM"/>
    </source>
</evidence>
<dbReference type="SUPFAM" id="SSF56925">
    <property type="entry name" value="OMPA-like"/>
    <property type="match status" value="1"/>
</dbReference>
<proteinExistence type="predicted"/>
<dbReference type="RefSeq" id="WP_179487300.1">
    <property type="nucleotide sequence ID" value="NZ_JACCCW010000001.1"/>
</dbReference>
<organism evidence="1 2">
    <name type="scientific">Granulicella arctica</name>
    <dbReference type="NCBI Taxonomy" id="940613"/>
    <lineage>
        <taxon>Bacteria</taxon>
        <taxon>Pseudomonadati</taxon>
        <taxon>Acidobacteriota</taxon>
        <taxon>Terriglobia</taxon>
        <taxon>Terriglobales</taxon>
        <taxon>Acidobacteriaceae</taxon>
        <taxon>Granulicella</taxon>
    </lineage>
</organism>
<gene>
    <name evidence="1" type="ORF">HDF17_000415</name>
</gene>
<reference evidence="1 2" key="1">
    <citation type="submission" date="2020-07" db="EMBL/GenBank/DDBJ databases">
        <title>Genomic Encyclopedia of Type Strains, Phase IV (KMG-V): Genome sequencing to study the core and pangenomes of soil and plant-associated prokaryotes.</title>
        <authorList>
            <person name="Whitman W."/>
        </authorList>
    </citation>
    <scope>NUCLEOTIDE SEQUENCE [LARGE SCALE GENOMIC DNA]</scope>
    <source>
        <strain evidence="1 2">X4EP2</strain>
    </source>
</reference>